<evidence type="ECO:0000256" key="5">
    <source>
        <dbReference type="ARBA" id="ARBA00023136"/>
    </source>
</evidence>
<evidence type="ECO:0000256" key="4">
    <source>
        <dbReference type="ARBA" id="ARBA00022989"/>
    </source>
</evidence>
<dbReference type="GO" id="GO:0022857">
    <property type="term" value="F:transmembrane transporter activity"/>
    <property type="evidence" value="ECO:0007669"/>
    <property type="project" value="InterPro"/>
</dbReference>
<feature type="transmembrane region" description="Helical" evidence="6">
    <location>
        <begin position="326"/>
        <end position="348"/>
    </location>
</feature>
<comment type="caution">
    <text evidence="8">The sequence shown here is derived from an EMBL/GenBank/DDBJ whole genome shotgun (WGS) entry which is preliminary data.</text>
</comment>
<evidence type="ECO:0000256" key="1">
    <source>
        <dbReference type="ARBA" id="ARBA00004651"/>
    </source>
</evidence>
<proteinExistence type="predicted"/>
<gene>
    <name evidence="8" type="ORF">GOQ27_01540</name>
</gene>
<dbReference type="InterPro" id="IPR036259">
    <property type="entry name" value="MFS_trans_sf"/>
</dbReference>
<protein>
    <submittedName>
        <fullName evidence="8">MFS transporter</fullName>
    </submittedName>
</protein>
<accession>A0A942UUP2</accession>
<sequence>MNKINKLEKSWIMYDWANSAYTLAVTSTILPLFFKMILVDAGEKASLSTVYWGYTNALATLVIAILAPILGTLADYKGYKKIIFIIFVSLGVVSTLGLATVTSGIWIVLLFFYLLSSIGFAGANVFYDSFLVDVTIEEKMDKVSTLGFALGYIGSTIPFIVSMTIVILAQFNKIPIDIATACKIAFIITALWWGLFSIPMIKNVKQVHGIEKEEHTVKKSFIRLYNTFKNIKQHKQLFIFLLAYFFYIDGVSTIIKMATSYGADLGIGTTTLLVVLLVTQFVAFPFAILYGKLAEKFTARKMIYVGIVVYIIICIYAYFLDSALDFWILAMLVGTSQGGIQALSRSYFGKLVPKENSNEFFGFYNIFGKFAAIMGPLLVGFITQVTGKTNNGVFSIIILFIIGGLILLKVPKEENIQKKSVLNNISK</sequence>
<dbReference type="Proteomes" id="UP000724672">
    <property type="component" value="Unassembled WGS sequence"/>
</dbReference>
<feature type="transmembrane region" description="Helical" evidence="6">
    <location>
        <begin position="174"/>
        <end position="196"/>
    </location>
</feature>
<feature type="transmembrane region" description="Helical" evidence="6">
    <location>
        <begin position="267"/>
        <end position="290"/>
    </location>
</feature>
<keyword evidence="5 6" id="KW-0472">Membrane</keyword>
<dbReference type="GO" id="GO:0005886">
    <property type="term" value="C:plasma membrane"/>
    <property type="evidence" value="ECO:0007669"/>
    <property type="project" value="UniProtKB-SubCell"/>
</dbReference>
<keyword evidence="9" id="KW-1185">Reference proteome</keyword>
<dbReference type="Pfam" id="PF11700">
    <property type="entry name" value="ATG22"/>
    <property type="match status" value="2"/>
</dbReference>
<dbReference type="EMBL" id="WSFT01000013">
    <property type="protein sequence ID" value="MBS4537124.1"/>
    <property type="molecule type" value="Genomic_DNA"/>
</dbReference>
<dbReference type="InterPro" id="IPR020846">
    <property type="entry name" value="MFS_dom"/>
</dbReference>
<feature type="transmembrane region" description="Helical" evidence="6">
    <location>
        <begin position="20"/>
        <end position="39"/>
    </location>
</feature>
<keyword evidence="2" id="KW-0813">Transport</keyword>
<feature type="transmembrane region" description="Helical" evidence="6">
    <location>
        <begin position="51"/>
        <end position="70"/>
    </location>
</feature>
<dbReference type="CDD" id="cd17482">
    <property type="entry name" value="MFS_YxiO_like"/>
    <property type="match status" value="1"/>
</dbReference>
<evidence type="ECO:0000256" key="3">
    <source>
        <dbReference type="ARBA" id="ARBA00022692"/>
    </source>
</evidence>
<evidence type="ECO:0000259" key="7">
    <source>
        <dbReference type="PROSITE" id="PS50850"/>
    </source>
</evidence>
<keyword evidence="3 6" id="KW-0812">Transmembrane</keyword>
<evidence type="ECO:0000313" key="9">
    <source>
        <dbReference type="Proteomes" id="UP000724672"/>
    </source>
</evidence>
<name>A0A942UUP2_9FIRM</name>
<dbReference type="PANTHER" id="PTHR23519:SF1">
    <property type="entry name" value="AUTOPHAGY-RELATED PROTEIN 22"/>
    <property type="match status" value="1"/>
</dbReference>
<feature type="domain" description="Major facilitator superfamily (MFS) profile" evidence="7">
    <location>
        <begin position="1"/>
        <end position="415"/>
    </location>
</feature>
<organism evidence="8 9">
    <name type="scientific">Anaeromonas frigoriresistens</name>
    <dbReference type="NCBI Taxonomy" id="2683708"/>
    <lineage>
        <taxon>Bacteria</taxon>
        <taxon>Bacillati</taxon>
        <taxon>Bacillota</taxon>
        <taxon>Tissierellia</taxon>
        <taxon>Tissierellales</taxon>
        <taxon>Thermohalobacteraceae</taxon>
        <taxon>Anaeromonas</taxon>
    </lineage>
</organism>
<reference evidence="8" key="1">
    <citation type="submission" date="2019-12" db="EMBL/GenBank/DDBJ databases">
        <title>Clostridiaceae gen. nov. sp. nov., isolated from sediment in Xinjiang, China.</title>
        <authorList>
            <person name="Zhang R."/>
        </authorList>
    </citation>
    <scope>NUCLEOTIDE SEQUENCE</scope>
    <source>
        <strain evidence="8">D2Q-11</strain>
    </source>
</reference>
<dbReference type="AlphaFoldDB" id="A0A942UUP2"/>
<evidence type="ECO:0000256" key="2">
    <source>
        <dbReference type="ARBA" id="ARBA00022448"/>
    </source>
</evidence>
<keyword evidence="4 6" id="KW-1133">Transmembrane helix</keyword>
<feature type="transmembrane region" description="Helical" evidence="6">
    <location>
        <begin position="82"/>
        <end position="99"/>
    </location>
</feature>
<evidence type="ECO:0000256" key="6">
    <source>
        <dbReference type="SAM" id="Phobius"/>
    </source>
</evidence>
<feature type="transmembrane region" description="Helical" evidence="6">
    <location>
        <begin position="360"/>
        <end position="381"/>
    </location>
</feature>
<dbReference type="PROSITE" id="PS50850">
    <property type="entry name" value="MFS"/>
    <property type="match status" value="1"/>
</dbReference>
<dbReference type="InterPro" id="IPR024671">
    <property type="entry name" value="Atg22-like"/>
</dbReference>
<dbReference type="PANTHER" id="PTHR23519">
    <property type="entry name" value="AUTOPHAGY-RELATED PROTEIN 22"/>
    <property type="match status" value="1"/>
</dbReference>
<dbReference type="Gene3D" id="1.20.1250.20">
    <property type="entry name" value="MFS general substrate transporter like domains"/>
    <property type="match status" value="2"/>
</dbReference>
<feature type="transmembrane region" description="Helical" evidence="6">
    <location>
        <begin position="148"/>
        <end position="168"/>
    </location>
</feature>
<dbReference type="SUPFAM" id="SSF103473">
    <property type="entry name" value="MFS general substrate transporter"/>
    <property type="match status" value="1"/>
</dbReference>
<dbReference type="RefSeq" id="WP_203365056.1">
    <property type="nucleotide sequence ID" value="NZ_WSFT01000013.1"/>
</dbReference>
<dbReference type="InterPro" id="IPR050495">
    <property type="entry name" value="ATG22/LtaA_families"/>
</dbReference>
<evidence type="ECO:0000313" key="8">
    <source>
        <dbReference type="EMBL" id="MBS4537124.1"/>
    </source>
</evidence>
<feature type="transmembrane region" description="Helical" evidence="6">
    <location>
        <begin position="393"/>
        <end position="410"/>
    </location>
</feature>
<feature type="transmembrane region" description="Helical" evidence="6">
    <location>
        <begin position="105"/>
        <end position="127"/>
    </location>
</feature>
<feature type="transmembrane region" description="Helical" evidence="6">
    <location>
        <begin position="237"/>
        <end position="255"/>
    </location>
</feature>
<comment type="subcellular location">
    <subcellularLocation>
        <location evidence="1">Cell membrane</location>
        <topology evidence="1">Multi-pass membrane protein</topology>
    </subcellularLocation>
</comment>
<feature type="transmembrane region" description="Helical" evidence="6">
    <location>
        <begin position="302"/>
        <end position="320"/>
    </location>
</feature>